<dbReference type="Pfam" id="PF20151">
    <property type="entry name" value="DUF6533"/>
    <property type="match status" value="1"/>
</dbReference>
<keyword evidence="1" id="KW-0812">Transmembrane</keyword>
<name>A0A8H4QKB9_9AGAR</name>
<evidence type="ECO:0000256" key="1">
    <source>
        <dbReference type="SAM" id="Phobius"/>
    </source>
</evidence>
<reference evidence="3 4" key="1">
    <citation type="submission" date="2019-12" db="EMBL/GenBank/DDBJ databases">
        <authorList>
            <person name="Floudas D."/>
            <person name="Bentzer J."/>
            <person name="Ahren D."/>
            <person name="Johansson T."/>
            <person name="Persson P."/>
            <person name="Tunlid A."/>
        </authorList>
    </citation>
    <scope>NUCLEOTIDE SEQUENCE [LARGE SCALE GENOMIC DNA]</scope>
    <source>
        <strain evidence="3 4">CBS 102.39</strain>
    </source>
</reference>
<keyword evidence="1" id="KW-0472">Membrane</keyword>
<comment type="caution">
    <text evidence="3">The sequence shown here is derived from an EMBL/GenBank/DDBJ whole genome shotgun (WGS) entry which is preliminary data.</text>
</comment>
<dbReference type="EMBL" id="JAACJL010000047">
    <property type="protein sequence ID" value="KAF4612707.1"/>
    <property type="molecule type" value="Genomic_DNA"/>
</dbReference>
<protein>
    <recommendedName>
        <fullName evidence="2">DUF6533 domain-containing protein</fullName>
    </recommendedName>
</protein>
<evidence type="ECO:0000313" key="3">
    <source>
        <dbReference type="EMBL" id="KAF4612707.1"/>
    </source>
</evidence>
<keyword evidence="1" id="KW-1133">Transmembrane helix</keyword>
<feature type="transmembrane region" description="Helical" evidence="1">
    <location>
        <begin position="244"/>
        <end position="261"/>
    </location>
</feature>
<feature type="transmembrane region" description="Helical" evidence="1">
    <location>
        <begin position="90"/>
        <end position="116"/>
    </location>
</feature>
<accession>A0A8H4QKB9</accession>
<feature type="transmembrane region" description="Helical" evidence="1">
    <location>
        <begin position="19"/>
        <end position="38"/>
    </location>
</feature>
<gene>
    <name evidence="3" type="ORF">D9613_011759</name>
</gene>
<evidence type="ECO:0000313" key="4">
    <source>
        <dbReference type="Proteomes" id="UP000521872"/>
    </source>
</evidence>
<proteinExistence type="predicted"/>
<keyword evidence="4" id="KW-1185">Reference proteome</keyword>
<sequence>MSAQSDLNHWMSGNFSKSVMFWCFSALIAQVWDALISFSDEVEYLWRGKFTRIKALYCVARYLLLISQIIGQISFFGFENRLSSVQKICSMIYLFKCVFSQVAVMTLEMVLAIRIYALYNRSLKAKRFLVTAFMICSSLEMVGIGYMIRSSSGERAICDSIPKTDSTGITLIGLGVGTSQFLAFIATVANLIMRDRAGFSRTPLTSLILWEGVTTFTLVTIAISIMVLTELIRIKTEHGAERALWLWYIAVLSLVASRLILNMRKLKLADHEAHEQEAGDSICLTTLDDL</sequence>
<dbReference type="AlphaFoldDB" id="A0A8H4QKB9"/>
<dbReference type="InterPro" id="IPR045340">
    <property type="entry name" value="DUF6533"/>
</dbReference>
<organism evidence="3 4">
    <name type="scientific">Agrocybe pediades</name>
    <dbReference type="NCBI Taxonomy" id="84607"/>
    <lineage>
        <taxon>Eukaryota</taxon>
        <taxon>Fungi</taxon>
        <taxon>Dikarya</taxon>
        <taxon>Basidiomycota</taxon>
        <taxon>Agaricomycotina</taxon>
        <taxon>Agaricomycetes</taxon>
        <taxon>Agaricomycetidae</taxon>
        <taxon>Agaricales</taxon>
        <taxon>Agaricineae</taxon>
        <taxon>Strophariaceae</taxon>
        <taxon>Agrocybe</taxon>
    </lineage>
</organism>
<feature type="transmembrane region" description="Helical" evidence="1">
    <location>
        <begin position="128"/>
        <end position="148"/>
    </location>
</feature>
<dbReference type="Proteomes" id="UP000521872">
    <property type="component" value="Unassembled WGS sequence"/>
</dbReference>
<feature type="domain" description="DUF6533" evidence="2">
    <location>
        <begin position="23"/>
        <end position="65"/>
    </location>
</feature>
<feature type="transmembrane region" description="Helical" evidence="1">
    <location>
        <begin position="204"/>
        <end position="232"/>
    </location>
</feature>
<evidence type="ECO:0000259" key="2">
    <source>
        <dbReference type="Pfam" id="PF20151"/>
    </source>
</evidence>
<feature type="transmembrane region" description="Helical" evidence="1">
    <location>
        <begin position="168"/>
        <end position="192"/>
    </location>
</feature>
<feature type="transmembrane region" description="Helical" evidence="1">
    <location>
        <begin position="59"/>
        <end position="78"/>
    </location>
</feature>